<proteinExistence type="predicted"/>
<dbReference type="GO" id="GO:0000226">
    <property type="term" value="P:microtubule cytoskeleton organization"/>
    <property type="evidence" value="ECO:0007669"/>
    <property type="project" value="TreeGrafter"/>
</dbReference>
<name>A0AA36HMD8_9DINO</name>
<gene>
    <name evidence="1" type="ORF">EVOR1521_LOCUS1467</name>
</gene>
<dbReference type="PANTHER" id="PTHR12658:SF0">
    <property type="entry name" value="TUBULIN-SPECIFIC CHAPERONE D"/>
    <property type="match status" value="1"/>
</dbReference>
<dbReference type="InterPro" id="IPR033162">
    <property type="entry name" value="TBCD"/>
</dbReference>
<dbReference type="PANTHER" id="PTHR12658">
    <property type="entry name" value="BETA-TUBULIN COFACTOR D"/>
    <property type="match status" value="1"/>
</dbReference>
<feature type="non-terminal residue" evidence="1">
    <location>
        <position position="1"/>
    </location>
</feature>
<dbReference type="Pfam" id="PF23579">
    <property type="entry name" value="ARM_TBCD"/>
    <property type="match status" value="1"/>
</dbReference>
<reference evidence="1" key="1">
    <citation type="submission" date="2023-08" db="EMBL/GenBank/DDBJ databases">
        <authorList>
            <person name="Chen Y."/>
            <person name="Shah S."/>
            <person name="Dougan E. K."/>
            <person name="Thang M."/>
            <person name="Chan C."/>
        </authorList>
    </citation>
    <scope>NUCLEOTIDE SEQUENCE</scope>
</reference>
<organism evidence="1 2">
    <name type="scientific">Effrenium voratum</name>
    <dbReference type="NCBI Taxonomy" id="2562239"/>
    <lineage>
        <taxon>Eukaryota</taxon>
        <taxon>Sar</taxon>
        <taxon>Alveolata</taxon>
        <taxon>Dinophyceae</taxon>
        <taxon>Suessiales</taxon>
        <taxon>Symbiodiniaceae</taxon>
        <taxon>Effrenium</taxon>
    </lineage>
</organism>
<dbReference type="GO" id="GO:0007021">
    <property type="term" value="P:tubulin complex assembly"/>
    <property type="evidence" value="ECO:0007669"/>
    <property type="project" value="InterPro"/>
</dbReference>
<protein>
    <submittedName>
        <fullName evidence="1">Uncharacterized protein</fullName>
    </submittedName>
</protein>
<keyword evidence="2" id="KW-1185">Reference proteome</keyword>
<dbReference type="AlphaFoldDB" id="A0AA36HMD8"/>
<sequence>MATLTSNDEQVVCGGDATAEDLADVEEGNDYVVANKREFFHEIDEVREALKKVVAPELPSAACRELCERIGQIWGQYQEQPALLDPFLEEMVEPLMGAIASAVRQKPKAAEEALPNLHLLSSLLYLLTTVRGYKTVTRLFSHEAADLEPCLEAAERETALGLKETWSTLYCLSLWLGMVLLTPFDLASIDSAGGGALQRRVQQLALANLRATSRVRDAAAWLLAKFQVRPDVQKVALRSFLDWTKEAW</sequence>
<dbReference type="Proteomes" id="UP001178507">
    <property type="component" value="Unassembled WGS sequence"/>
</dbReference>
<evidence type="ECO:0000313" key="1">
    <source>
        <dbReference type="EMBL" id="CAJ1371034.1"/>
    </source>
</evidence>
<dbReference type="EMBL" id="CAUJNA010000050">
    <property type="protein sequence ID" value="CAJ1371034.1"/>
    <property type="molecule type" value="Genomic_DNA"/>
</dbReference>
<accession>A0AA36HMD8</accession>
<dbReference type="GO" id="GO:0048487">
    <property type="term" value="F:beta-tubulin binding"/>
    <property type="evidence" value="ECO:0007669"/>
    <property type="project" value="InterPro"/>
</dbReference>
<comment type="caution">
    <text evidence="1">The sequence shown here is derived from an EMBL/GenBank/DDBJ whole genome shotgun (WGS) entry which is preliminary data.</text>
</comment>
<dbReference type="GO" id="GO:0005096">
    <property type="term" value="F:GTPase activator activity"/>
    <property type="evidence" value="ECO:0007669"/>
    <property type="project" value="InterPro"/>
</dbReference>
<dbReference type="GO" id="GO:0007023">
    <property type="term" value="P:post-chaperonin tubulin folding pathway"/>
    <property type="evidence" value="ECO:0007669"/>
    <property type="project" value="InterPro"/>
</dbReference>
<evidence type="ECO:0000313" key="2">
    <source>
        <dbReference type="Proteomes" id="UP001178507"/>
    </source>
</evidence>